<keyword evidence="1" id="KW-0812">Transmembrane</keyword>
<organism evidence="2 3">
    <name type="scientific">Anaerohalosphaera lusitana</name>
    <dbReference type="NCBI Taxonomy" id="1936003"/>
    <lineage>
        <taxon>Bacteria</taxon>
        <taxon>Pseudomonadati</taxon>
        <taxon>Planctomycetota</taxon>
        <taxon>Phycisphaerae</taxon>
        <taxon>Sedimentisphaerales</taxon>
        <taxon>Anaerohalosphaeraceae</taxon>
        <taxon>Anaerohalosphaera</taxon>
    </lineage>
</organism>
<dbReference type="RefSeq" id="WP_146660937.1">
    <property type="nucleotide sequence ID" value="NZ_CP019791.1"/>
</dbReference>
<gene>
    <name evidence="2" type="ORF">STSP2_01330</name>
</gene>
<dbReference type="InterPro" id="IPR012902">
    <property type="entry name" value="N_methyl_site"/>
</dbReference>
<dbReference type="Pfam" id="PF07963">
    <property type="entry name" value="N_methyl"/>
    <property type="match status" value="1"/>
</dbReference>
<name>A0A1U9NK35_9BACT</name>
<keyword evidence="1" id="KW-0472">Membrane</keyword>
<dbReference type="SUPFAM" id="SSF54523">
    <property type="entry name" value="Pili subunits"/>
    <property type="match status" value="1"/>
</dbReference>
<dbReference type="InterPro" id="IPR045584">
    <property type="entry name" value="Pilin-like"/>
</dbReference>
<reference evidence="3" key="1">
    <citation type="submission" date="2017-02" db="EMBL/GenBank/DDBJ databases">
        <title>Comparative genomics and description of representatives of a novel lineage of planctomycetes thriving in anoxic sediments.</title>
        <authorList>
            <person name="Spring S."/>
            <person name="Bunk B."/>
            <person name="Sproer C."/>
        </authorList>
    </citation>
    <scope>NUCLEOTIDE SEQUENCE [LARGE SCALE GENOMIC DNA]</scope>
    <source>
        <strain evidence="3">ST-NAGAB-D1</strain>
    </source>
</reference>
<evidence type="ECO:0000256" key="1">
    <source>
        <dbReference type="SAM" id="Phobius"/>
    </source>
</evidence>
<dbReference type="AlphaFoldDB" id="A0A1U9NK35"/>
<keyword evidence="3" id="KW-1185">Reference proteome</keyword>
<dbReference type="EMBL" id="CP019791">
    <property type="protein sequence ID" value="AQT68175.1"/>
    <property type="molecule type" value="Genomic_DNA"/>
</dbReference>
<dbReference type="Gene3D" id="3.30.700.10">
    <property type="entry name" value="Glycoprotein, Type 4 Pilin"/>
    <property type="match status" value="1"/>
</dbReference>
<proteinExistence type="predicted"/>
<dbReference type="NCBIfam" id="TIGR02532">
    <property type="entry name" value="IV_pilin_GFxxxE"/>
    <property type="match status" value="1"/>
</dbReference>
<dbReference type="KEGG" id="alus:STSP2_01330"/>
<dbReference type="Proteomes" id="UP000189674">
    <property type="component" value="Chromosome"/>
</dbReference>
<sequence>MTSWSYRNTRAFTLVEILAVVLVIGLIAAAAGTTGFKSFRKMQVKKAAGELYLAMKYARLTAVEKQTECRLLIDKEENSYAVVVGSSEDIEQLTSVSDLDNDAESVQVVSNQYTKPAELGDGIAFEKAEIASMYGDYQLQNGIVFRPDGSADAAVIQLGNGEYIYSINVMVATGKAKVIEGPAEEMTIGVVDLDEQGSY</sequence>
<keyword evidence="1" id="KW-1133">Transmembrane helix</keyword>
<evidence type="ECO:0000313" key="2">
    <source>
        <dbReference type="EMBL" id="AQT68175.1"/>
    </source>
</evidence>
<accession>A0A1U9NK35</accession>
<feature type="transmembrane region" description="Helical" evidence="1">
    <location>
        <begin position="12"/>
        <end position="36"/>
    </location>
</feature>
<protein>
    <submittedName>
        <fullName evidence="2">Type II secretion system protein H</fullName>
    </submittedName>
</protein>
<dbReference type="STRING" id="1936003.STSP2_01330"/>
<evidence type="ECO:0000313" key="3">
    <source>
        <dbReference type="Proteomes" id="UP000189674"/>
    </source>
</evidence>